<evidence type="ECO:0000256" key="6">
    <source>
        <dbReference type="ARBA" id="ARBA00022737"/>
    </source>
</evidence>
<name>A0A0R1DMA4_DROYA</name>
<dbReference type="InterPro" id="IPR036300">
    <property type="entry name" value="MIR_dom_sf"/>
</dbReference>
<keyword evidence="3" id="KW-0109">Calcium transport</keyword>
<dbReference type="InterPro" id="IPR043136">
    <property type="entry name" value="B30.2/SPRY_sf"/>
</dbReference>
<dbReference type="GO" id="GO:0006941">
    <property type="term" value="P:striated muscle contraction"/>
    <property type="evidence" value="ECO:0007669"/>
    <property type="project" value="TreeGrafter"/>
</dbReference>
<dbReference type="GO" id="GO:0030018">
    <property type="term" value="C:Z disc"/>
    <property type="evidence" value="ECO:0007669"/>
    <property type="project" value="TreeGrafter"/>
</dbReference>
<feature type="region of interest" description="Disordered" evidence="14">
    <location>
        <begin position="4600"/>
        <end position="4633"/>
    </location>
</feature>
<keyword evidence="6" id="KW-0677">Repeat</keyword>
<feature type="region of interest" description="Disordered" evidence="14">
    <location>
        <begin position="3598"/>
        <end position="3619"/>
    </location>
</feature>
<dbReference type="Pfam" id="PF00520">
    <property type="entry name" value="Ion_trans"/>
    <property type="match status" value="1"/>
</dbReference>
<feature type="region of interest" description="Disordered" evidence="14">
    <location>
        <begin position="1420"/>
        <end position="1457"/>
    </location>
</feature>
<keyword evidence="2" id="KW-0813">Transport</keyword>
<evidence type="ECO:0000256" key="9">
    <source>
        <dbReference type="ARBA" id="ARBA00022989"/>
    </source>
</evidence>
<dbReference type="InterPro" id="IPR003032">
    <property type="entry name" value="Ryanodine_rcpt"/>
</dbReference>
<keyword evidence="8" id="KW-0703">Sarcoplasmic reticulum</keyword>
<evidence type="ECO:0000256" key="3">
    <source>
        <dbReference type="ARBA" id="ARBA00022568"/>
    </source>
</evidence>
<dbReference type="FunFam" id="1.10.490.160:FF:000003">
    <property type="entry name" value="Ryanodine receptor, isoform E"/>
    <property type="match status" value="1"/>
</dbReference>
<dbReference type="PANTHER" id="PTHR46399:SF8">
    <property type="entry name" value="B30.2_SPRY DOMAIN-CONTAINING PROTEIN"/>
    <property type="match status" value="1"/>
</dbReference>
<evidence type="ECO:0000256" key="15">
    <source>
        <dbReference type="SAM" id="Phobius"/>
    </source>
</evidence>
<keyword evidence="7" id="KW-0106">Calcium</keyword>
<feature type="region of interest" description="Disordered" evidence="14">
    <location>
        <begin position="2289"/>
        <end position="2311"/>
    </location>
</feature>
<evidence type="ECO:0000256" key="11">
    <source>
        <dbReference type="ARBA" id="ARBA00023136"/>
    </source>
</evidence>
<dbReference type="InterPro" id="IPR015925">
    <property type="entry name" value="Ryanodine_IP3_receptor"/>
</dbReference>
<feature type="compositionally biased region" description="Basic and acidic residues" evidence="14">
    <location>
        <begin position="4600"/>
        <end position="4609"/>
    </location>
</feature>
<dbReference type="FunFam" id="2.60.120.920:FF:000002">
    <property type="entry name" value="ryanodine receptor isoform X2"/>
    <property type="match status" value="1"/>
</dbReference>
<dbReference type="FunFam" id="2.60.120.920:FF:000028">
    <property type="entry name" value="Ryanodine receptor, isoform E"/>
    <property type="match status" value="1"/>
</dbReference>
<dbReference type="InterPro" id="IPR035761">
    <property type="entry name" value="SPRY1_RyR"/>
</dbReference>
<dbReference type="PROSITE" id="PS50188">
    <property type="entry name" value="B302_SPRY"/>
    <property type="match status" value="3"/>
</dbReference>
<dbReference type="PROSITE" id="PS50919">
    <property type="entry name" value="MIR"/>
    <property type="match status" value="1"/>
</dbReference>
<keyword evidence="11 15" id="KW-0472">Membrane</keyword>
<dbReference type="SUPFAM" id="SSF47473">
    <property type="entry name" value="EF-hand"/>
    <property type="match status" value="1"/>
</dbReference>
<feature type="domain" description="B30.2/SPRY" evidence="16">
    <location>
        <begin position="581"/>
        <end position="807"/>
    </location>
</feature>
<gene>
    <name evidence="18" type="primary">Dyak\GE19231</name>
    <name evidence="18" type="synonym">dyak_GLEANR_3004</name>
    <name evidence="18" type="synonym">GE19231</name>
    <name evidence="18" type="ORF">Dyak_GE19231</name>
</gene>
<feature type="domain" description="MIR" evidence="17">
    <location>
        <begin position="98"/>
        <end position="152"/>
    </location>
</feature>
<dbReference type="GO" id="GO:0005219">
    <property type="term" value="F:ryanodine-sensitive calcium-release channel activity"/>
    <property type="evidence" value="ECO:0007669"/>
    <property type="project" value="InterPro"/>
</dbReference>
<dbReference type="EMBL" id="CM000157">
    <property type="protein sequence ID" value="KRJ98404.1"/>
    <property type="molecule type" value="Genomic_DNA"/>
</dbReference>
<keyword evidence="10" id="KW-0406">Ion transport</keyword>
<dbReference type="Pfam" id="PF21119">
    <property type="entry name" value="RYDR_Jsol"/>
    <property type="match status" value="1"/>
</dbReference>
<dbReference type="SUPFAM" id="SSF49899">
    <property type="entry name" value="Concanavalin A-like lectins/glucanases"/>
    <property type="match status" value="2"/>
</dbReference>
<sequence length="5137" mass="582247">MAEAEGGSEQDDVSFLRTEDMVTLSCTATGERVCLAAEGFGNRHCFLENIADKNVPPDLSQCVFVIEQALSVRALQELVTAAGSETDSRLGKGTGSGHRTLLYGNAILLRHHNSDMYLACLSTSSSNDKLSFDVGLQEHSQGEACWWTVHPASKQRSEGEKVRVGDDLILVSVATERYLHTTKENEQSIVNASFHVTHWSVQPYGTGISRMKYVGYVFGGDVLRFFHGGDECLTIPSTWGREAGQNIVIYEGGVVMAQARSLWRLELARTKWTGGFINWYHPMRIRHITTGRYLGVNDSNELILVKKEEASIATTTFCLRQEKDDEKKVLEDKDLEVIGSPIIKYGDTTVIVQHCETSLWLSYKSYETKKKGVGKVEEKQAILHEEGKMDDCLDFSRSQEEESKTARVIRKCSSLFTQFITALETLQSNRRHSIFFQKVNLNEMVMCLEDLINYFSQPEDDMEHEEKQNRFRALRNRQDLFQEEGVLNLILEAIDKINIITSQGFLASFLAGDETGQSWDLISTYLYQLLAAIIKGNHTNCAQFANSNRLNWLFSRLGSQASSEGSGMLDVLHCVLIDSPEALNMMRDEHIKVIISLLEKHGRDPKVLDVLCSLCVGNGVAVRSSQNNICDFLLPGKNLLLQTLLVDHVASIRPNIFVGRVDGSSMYQKWYFEVTMDHIEQTTHMMPHLRIGWANTSGYVPYPGGGKKWGGNGVGDDLYSFGFDGAYLWTGGRKTLVVDALPEEPFIRKGDVIGVAIDLAVPIITFTFNGVKVRGSFRDFNLDGMFFPVMSCSSKLSCRFLFGGDHGRLKFAPPMGFSALVQCLMPQQILSLDPCFYFGNLSKNVLAGPWLIEDDTAFVPKPVDTTGVTLPSSVDQIKEKLAENIHEMWALNKIEAGWSWGEHRDDYHRIHPCLTHFEKLPAAEKRYDNQLAVQTLKTIISLGYYITMDKPPARIRPVRLPNEIFMQGNGYKPAPLDLSAVTLTPKLEELVDQLAENTHNLWARERIQQGWTYGLNEDSENHRSPHLVPYAKVDEAIKKANRDTASETVRTLLVYGYVLDPPTGEGTEALLAEAQRLKFAGFRTYRVERNYAVTSGKWYFEFEVLTSGPMRVGWARADCYPGAMLGSEDTSWAFDGHNVTKMHAGSIEHFGVRYEAGDVIGCFIDVKEQTISFSLNGELLMDALGGETTFADVTAEGVGFVPACTLGVGQKARLIYGQDVDSLKFFTTCGLQEGYEPFCVNMRRPVTHWYTKDQPIFENTEEMPDCRIDVTRIPGGADTPPHLKISHNTFETMEKANWEFLRLSLPVTCMSEFIGEQEKARRWDEIKNRQYRLMREAEIAAQMQVQTQAAHMDHMLKGGFNMNDIKGLTRNFDEHADAEADHLMRGPNRPPRKGSLTRNITFETDMSAALDEMQRSTSVLDMNGLGEEMDDKKKRGRSPFKFFSKKSRDQSREKMGARTLDTSLERRNTVAHGRNVVNQQMTTRAPTLRLNNAEIPPSPVPQGPKQLSASNLGQQPVETSGDEMFDAECLKLINEYFYGVRIFPGQDPTHVYVGWVTTQYHLHSREFNKNKVRRGSVYIEDDYEMAIERIDRQSCYVVRADELFNEVTQDASGKGASQGMFVGCFVDTATGIIRFTCEGKDTSHRWMMEPDTKLFPAIFVEATSKEILQIELGRTPTTLPLSAAVLPTSDKHINPQSPPRLKVQCLRPHQWARVPNTALQVHALKLSDVRGWSMLCEDPVSMLALHIPEEDRCIDILELIEMEKLLSFHAHSLTLYAALCYQSNYRAAHALCQHVDQKQLLYAIRSEYMSGPLRQGFYDLLIALHLESHATTMEVCKNEYITPLGAELKELYSEEEMQHSLRSLVTESVRPQLRMTEITPPVIATSSMPSVSSEPIPDIDQLYSPKFPLEVVRQFVMEALKDAVEINQVHNRDPIGWTNENLFLPLIKLTDRLLLVGVLTDEDVQRLLVMIDPETWDQAFEREGKDEHRKGLLTMKMAEGAKLQMCYLLHHLYDTQLRHRVESIIAFSHDFVGDLQTDQLRRYIEIKQSDLPSAVAAKKTKEFRCPPREQMNQILCFKNLEADDQDNCTCGLELRGRLGDFHDSLMQKVSLNALQEPDGVEGTAIEEIKTGPITKIYNFINTVKELEEGPKEVEEPEKKTPEEVFRKVLIKTIVSWAEESQIENPKLVREMFSLLLRQYDTVGELVRALEKTYVINTRAREDVAEMWVGLSQIRALLPVQMSQEEEELMRKRLWKLVNNATFFQHPDLIRILRVHENVMAVMMNTLGRRAQAQSDAPTQPEGAEGAPSKEKDTSHEMVVACCRFLCYFCRTGRQNQKAMFDHFDFLLDNANILLARPSLRGSTPLDVAYSSLMENTELALALREHYLEKIAVYLSRCGLQSNSELVEKGYPDLGWDPVEGERYLDFLRYCVWVNGESVEENANLVIRLLIRRPECLGPALRGEGEGLFRAIVEANRMSERISDRCKMQDEAEGTIAGLNFTHPLPEGEEDEDYIDTGAAILNFYCTLVDLLGRCAPDASVIEQGKNESLRARAILRSLVPLEDLQGVLSLKFTLSQTAPGEEKPKSDMPSGLLPNNKQSIVLFLERVYGIEAQDLFYRLLEDAFLPDLRTATILDKSDGSESDMALAMNRYIGNSILPLLIKHSKFYNEAENYASLLDATLHTVYRLSKNRMLTKGQREAVSDFLVALTSQMQPAMLLKLLRKLTVDVSKLSEYTTVALRLLTLHFDRCAKYYGSTQGQGSYGASSDEEKRLTMLLFSNIFDSLSNMDYDPELFGKALPCLIAIGCALPPDYSLSKNTDEDYYGRQMGAPDQPQYMPNPIDTNNVHLDNDLNSLVQKFSEHYHDAWASRRLEGGWTYGDIRSDNDRKHPRLKPYNMLSEYERERYRDPVRECLKGLLAIGWTVEHSEVEVPLNHRGSTRRQSKPQINDFQNEGSPFNYNPHPVDMSNLTLSREMQNMAERLAENSHDIWAKKKNEELNGCGGVIHPQLVPYDLLTDKEKKKDRERSQEFLKYMQYQGYKLHKPSKGGAVEEGGATQAAVELRFSYSLLEKLIQYLDRATINMKLLKPSTTFSRRSSFKTATRDIKFFSKVVLPLMEKYFSTHRNYFIAIATATNNIGAASLKEKEMVASIFCKLAALLRNRLSAFGPDVRITVRCLQVLVKGIDARTLTKNCPEFIRTSMLTFFNQTSDDLGNTILNLQDGKYSHLRGTHLKTSTSLGYVNQVVLPVLTAMFDHLAACDYGSDLLLDEIQVASYKILAALYHLGTDGTLTHDRKYLKTEIERHRPALGSCLGAYSSCFPVAFLEPHLNKHNQYSLLNRIADHSLEAQDIMVKMESCMPNLETILAEVDQFVESDKTYNDAPHIIDVILPLLCAYLPFWWSQGPDNVSPTSGNHVTMVTADHMNPLLRNVLKMIKKNIGNDNAPWMTRIAAYTQQIIINTSEELLKDPFLPLAERVKKRTENMLHKEDSMRGFIKSATDDTSQVETQLQEDWNLLVRDIYSFYPLLIKYVDLQRNHWLKDNIPEAEELYNHVAEIFNIWSKSQYFLKEEQNFISANEIDNMALIMPTATRRSAISEGAPAVGGKVKKKKKNRDKKRDKDKEVQASLMVACLKRLLPVGLNLFAGREQELVQHCKDRYLKKMPEYDVIEFARNQLTLPDKLDPSDEMSWQHYLYSKLGKTEEPVDEQALEKANVNSNEKGKDKTQETVDRIVAMAKVLFGLHMAASSKNRSKRWGSKISVARRQAVISSLRAKHLYRMSRHRACNIFARSYYEQWLQEENVGQEVMVEDLTQTFEDSEKSKKEGEETDSKPDPLTQLVTTFCRGAMTERSGALQEDLLYMSYAQIAAKSTGKEEEEGGDEEGGEGGEEGEGTSIHCRMRQLMEQEMEKQKLLFHQARLSNRGVAEMVLLHISASKGIPSEMVMTTLNLGIAILRGGNIDIQMGMLNHLKEKKDVGFFTSIAGLMNSCSVLDLDAFERNTKAEGLGVGSEGAAGEKNMHDAEFTCALFRFIQLTCEGHNLEWQNYLRTQAGNTTTVNVVICTVDYLLRLQESIMDFYWHYSSKEIIDPAGKANFFKAIEVASQVFNTLTEVIQGPCTLNQQALAHSRLWDAVGGFLFLFSHMQDKLSKHSSQVDLLKELLNLQKDMITMMLSMLEGNVVNGTIGKQMVDTLVESASNVELILKYFDMFLKLADLIESPSFHEVDMKNEGWVTPKDFREKMEQSKNYTPEEMDFLLACCERNHEGKIDYRAFVEHFHEPSKEIGFNLAVLLTNLSEHMPNEPRLARFLETAGSVLNYFEPFLGRIEILGSSKRIERVYFEIKDSNIEQWEKPQIRESKRAFFYSIVTEGGDKEKLEAFVNFCEDAIFEMTHASGLMATDDGGGNVKRDTAYSSYMSEEEEERAARDPIRRTITAVKEGLKFGVHMLSPANIKHQIGVMQTKSIPELIVGFFKIIFYIFYYTGYAHFCVVRYIFGILLNLMRGPAPEQEEEPVVEEETFGRALPPLPLEEPPGTVQAFGLDINKEENGMYKVVVHESPANSSMEEGGESSPEDGAAPSGELVEGEPHQEPISIVDLLGGEAAKKAAQERQEAQKAQEAAMASIEAEAKKSSSAPQETPAVHQIDFSQYTHRAVSFLARNFYNLKYVALVLAFSINFMLLFYKVTSFTEEADSSAEEELILGSGSGGGADITGSGFGGSGDGGSGDGEMEDEIPELVHVDEDFFYMEHVLRIAACLHSLVSLAMLIAYYHLKVPLAIFKREKEIARRLEFEGLFIAEQPEDDDFKSHWDKLVISAKSFPVNYWDKFVKKKVRQKYSETYDFDSISNLLGMEKSTFAAQESEETGIFKYIMNIDWRYQVWKAGVTFTDNAFLYSLWYFSFSVMGNFNNFFFAAHLLDVAVGFKTLRTILQSVTHNGKQLVLTVMLLTIIVYIYTVIAFNFFRKFYIQEEDEEVDKKCHDMLTCFVFHLYKGVRAGGGIGDEIGDPDGDDYEVYRIIFDITFFFFVIIILLAIIQGLIIDAFGELRDQLESVKDNMESNCFICGMGKDFFDIVPHGFDTHVQKEHNLANYMFFLMHLINKPDTEYTGQETYVWNMYQQRSWDFFPVGDCFRKQYEDELSGGGGGG</sequence>
<dbReference type="InterPro" id="IPR035762">
    <property type="entry name" value="SPRY3_RyR"/>
</dbReference>
<dbReference type="FunFam" id="1.25.10.30:FF:000002">
    <property type="entry name" value="ryanodine receptor isoform X2"/>
    <property type="match status" value="1"/>
</dbReference>
<feature type="transmembrane region" description="Helical" evidence="15">
    <location>
        <begin position="4932"/>
        <end position="4954"/>
    </location>
</feature>
<evidence type="ECO:0000259" key="17">
    <source>
        <dbReference type="PROSITE" id="PS50919"/>
    </source>
</evidence>
<dbReference type="FunFam" id="1.10.238.10:FF:000132">
    <property type="entry name" value="Ryanodine receptor 44F"/>
    <property type="match status" value="1"/>
</dbReference>
<dbReference type="InterPro" id="IPR009460">
    <property type="entry name" value="Ryanrecept_TM4-6"/>
</dbReference>
<dbReference type="Pfam" id="PF00622">
    <property type="entry name" value="SPRY"/>
    <property type="match status" value="3"/>
</dbReference>
<dbReference type="InterPro" id="IPR014821">
    <property type="entry name" value="Ins145_P3_rcpt"/>
</dbReference>
<dbReference type="CDD" id="cd12878">
    <property type="entry name" value="SPRY2_RyR"/>
    <property type="match status" value="1"/>
</dbReference>
<dbReference type="PRINTS" id="PR00795">
    <property type="entry name" value="RYANODINER"/>
</dbReference>
<feature type="transmembrane region" description="Helical" evidence="15">
    <location>
        <begin position="4743"/>
        <end position="4765"/>
    </location>
</feature>
<feature type="compositionally biased region" description="Low complexity" evidence="14">
    <location>
        <begin position="4610"/>
        <end position="4619"/>
    </location>
</feature>
<dbReference type="FunFam" id="2.80.10.50:FF:000022">
    <property type="entry name" value="Ryanodine receptor, isoform E"/>
    <property type="match status" value="1"/>
</dbReference>
<dbReference type="CDD" id="cd23278">
    <property type="entry name" value="beta-trefoil_MIR_RyR"/>
    <property type="match status" value="1"/>
</dbReference>
<evidence type="ECO:0000256" key="12">
    <source>
        <dbReference type="ARBA" id="ARBA00023286"/>
    </source>
</evidence>
<dbReference type="GO" id="GO:0006874">
    <property type="term" value="P:intracellular calcium ion homeostasis"/>
    <property type="evidence" value="ECO:0007669"/>
    <property type="project" value="InterPro"/>
</dbReference>
<evidence type="ECO:0000256" key="5">
    <source>
        <dbReference type="ARBA" id="ARBA00022692"/>
    </source>
</evidence>
<feature type="region of interest" description="Disordered" evidence="14">
    <location>
        <begin position="1482"/>
        <end position="1516"/>
    </location>
</feature>
<dbReference type="Proteomes" id="UP000002282">
    <property type="component" value="Chromosome 2L"/>
</dbReference>
<accession>A0A0R1DMA4</accession>
<dbReference type="GO" id="GO:0033017">
    <property type="term" value="C:sarcoplasmic reticulum membrane"/>
    <property type="evidence" value="ECO:0007669"/>
    <property type="project" value="UniProtKB-SubCell"/>
</dbReference>
<feature type="transmembrane region" description="Helical" evidence="15">
    <location>
        <begin position="5008"/>
        <end position="5031"/>
    </location>
</feature>
<feature type="region of interest" description="Disordered" evidence="14">
    <location>
        <begin position="4553"/>
        <end position="4580"/>
    </location>
</feature>
<feature type="region of interest" description="Disordered" evidence="14">
    <location>
        <begin position="3867"/>
        <end position="3890"/>
    </location>
</feature>
<keyword evidence="9 15" id="KW-1133">Transmembrane helix</keyword>
<proteinExistence type="predicted"/>
<dbReference type="SMART" id="SM00449">
    <property type="entry name" value="SPRY"/>
    <property type="match status" value="3"/>
</dbReference>
<dbReference type="InterPro" id="IPR000699">
    <property type="entry name" value="RIH_dom"/>
</dbReference>
<keyword evidence="4" id="KW-0107">Calcium channel</keyword>
<dbReference type="InterPro" id="IPR005821">
    <property type="entry name" value="Ion_trans_dom"/>
</dbReference>
<dbReference type="Pfam" id="PF02026">
    <property type="entry name" value="RyR"/>
    <property type="match status" value="4"/>
</dbReference>
<dbReference type="Gene3D" id="2.60.120.920">
    <property type="match status" value="3"/>
</dbReference>
<dbReference type="PANTHER" id="PTHR46399">
    <property type="entry name" value="B30.2/SPRY DOMAIN-CONTAINING PROTEIN"/>
    <property type="match status" value="1"/>
</dbReference>
<feature type="region of interest" description="Disordered" evidence="14">
    <location>
        <begin position="3812"/>
        <end position="3832"/>
    </location>
</feature>
<dbReference type="InterPro" id="IPR011992">
    <property type="entry name" value="EF-hand-dom_pair"/>
</dbReference>
<dbReference type="Pfam" id="PF01365">
    <property type="entry name" value="RYDR_ITPR"/>
    <property type="match status" value="2"/>
</dbReference>
<dbReference type="Gene3D" id="1.10.490.160">
    <property type="match status" value="2"/>
</dbReference>
<evidence type="ECO:0000259" key="16">
    <source>
        <dbReference type="PROSITE" id="PS50188"/>
    </source>
</evidence>
<evidence type="ECO:0000256" key="13">
    <source>
        <dbReference type="ARBA" id="ARBA00023303"/>
    </source>
</evidence>
<dbReference type="Gene3D" id="1.25.10.30">
    <property type="entry name" value="IP3 receptor type 1 binding core, RIH domain"/>
    <property type="match status" value="1"/>
</dbReference>
<evidence type="ECO:0000256" key="14">
    <source>
        <dbReference type="SAM" id="MobiDB-lite"/>
    </source>
</evidence>
<dbReference type="GO" id="GO:0005790">
    <property type="term" value="C:smooth endoplasmic reticulum"/>
    <property type="evidence" value="ECO:0007669"/>
    <property type="project" value="TreeGrafter"/>
</dbReference>
<feature type="domain" description="B30.2/SPRY" evidence="16">
    <location>
        <begin position="1456"/>
        <end position="1677"/>
    </location>
</feature>
<evidence type="ECO:0000256" key="10">
    <source>
        <dbReference type="ARBA" id="ARBA00023065"/>
    </source>
</evidence>
<evidence type="ECO:0000256" key="1">
    <source>
        <dbReference type="ARBA" id="ARBA00004326"/>
    </source>
</evidence>
<feature type="transmembrane region" description="Helical" evidence="15">
    <location>
        <begin position="4660"/>
        <end position="4678"/>
    </location>
</feature>
<dbReference type="SMART" id="SM00472">
    <property type="entry name" value="MIR"/>
    <property type="match status" value="4"/>
</dbReference>
<dbReference type="FunFam" id="2.80.10.50:FF:000021">
    <property type="entry name" value="Ryanodine receptor, isoform F"/>
    <property type="match status" value="1"/>
</dbReference>
<dbReference type="InterPro" id="IPR003877">
    <property type="entry name" value="SPRY_dom"/>
</dbReference>
<evidence type="ECO:0000256" key="7">
    <source>
        <dbReference type="ARBA" id="ARBA00022837"/>
    </source>
</evidence>
<feature type="compositionally biased region" description="Basic and acidic residues" evidence="14">
    <location>
        <begin position="3814"/>
        <end position="3829"/>
    </location>
</feature>
<dbReference type="GO" id="GO:0014808">
    <property type="term" value="P:release of sequestered calcium ion into cytosol by sarcoplasmic reticulum"/>
    <property type="evidence" value="ECO:0007669"/>
    <property type="project" value="TreeGrafter"/>
</dbReference>
<dbReference type="Gene3D" id="6.20.350.10">
    <property type="match status" value="1"/>
</dbReference>
<dbReference type="Gene3D" id="1.10.238.10">
    <property type="entry name" value="EF-hand"/>
    <property type="match status" value="1"/>
</dbReference>
<comment type="subcellular location">
    <subcellularLocation>
        <location evidence="1">Sarcoplasmic reticulum membrane</location>
        <topology evidence="1">Multi-pass membrane protein</topology>
    </subcellularLocation>
</comment>
<dbReference type="InterPro" id="IPR035910">
    <property type="entry name" value="RyR/IP3R_RIH_dom_sf"/>
</dbReference>
<keyword evidence="19" id="KW-1185">Reference proteome</keyword>
<dbReference type="CDD" id="cd12877">
    <property type="entry name" value="SPRY1_RyR"/>
    <property type="match status" value="1"/>
</dbReference>
<evidence type="ECO:0000256" key="8">
    <source>
        <dbReference type="ARBA" id="ARBA00022951"/>
    </source>
</evidence>
<feature type="compositionally biased region" description="Acidic residues" evidence="14">
    <location>
        <begin position="3871"/>
        <end position="3888"/>
    </location>
</feature>
<feature type="compositionally biased region" description="Basic residues" evidence="14">
    <location>
        <begin position="3603"/>
        <end position="3612"/>
    </location>
</feature>
<dbReference type="InterPro" id="IPR013333">
    <property type="entry name" value="Ryan_recept"/>
</dbReference>
<dbReference type="InterPro" id="IPR048581">
    <property type="entry name" value="RYDR_Jsol"/>
</dbReference>
<dbReference type="SUPFAM" id="SSF82109">
    <property type="entry name" value="MIR domain"/>
    <property type="match status" value="2"/>
</dbReference>
<dbReference type="InterPro" id="IPR013662">
    <property type="entry name" value="RIH_assoc-dom"/>
</dbReference>
<dbReference type="Pfam" id="PF08709">
    <property type="entry name" value="Ins145_P3_rec"/>
    <property type="match status" value="1"/>
</dbReference>
<dbReference type="InterPro" id="IPR013320">
    <property type="entry name" value="ConA-like_dom_sf"/>
</dbReference>
<evidence type="ECO:0000313" key="19">
    <source>
        <dbReference type="Proteomes" id="UP000002282"/>
    </source>
</evidence>
<reference evidence="18 19" key="1">
    <citation type="journal article" date="2007" name="Nature">
        <title>Evolution of genes and genomes on the Drosophila phylogeny.</title>
        <authorList>
            <consortium name="Drosophila 12 Genomes Consortium"/>
            <person name="Clark A.G."/>
            <person name="Eisen M.B."/>
            <person name="Smith D.R."/>
            <person name="Bergman C.M."/>
            <person name="Oliver B."/>
            <person name="Markow T.A."/>
            <person name="Kaufman T.C."/>
            <person name="Kellis M."/>
            <person name="Gelbart W."/>
            <person name="Iyer V.N."/>
            <person name="Pollard D.A."/>
            <person name="Sackton T.B."/>
            <person name="Larracuente A.M."/>
            <person name="Singh N.D."/>
            <person name="Abad J.P."/>
            <person name="Abt D.N."/>
            <person name="Adryan B."/>
            <person name="Aguade M."/>
            <person name="Akashi H."/>
            <person name="Anderson W.W."/>
            <person name="Aquadro C.F."/>
            <person name="Ardell D.H."/>
            <person name="Arguello R."/>
            <person name="Artieri C.G."/>
            <person name="Barbash D.A."/>
            <person name="Barker D."/>
            <person name="Barsanti P."/>
            <person name="Batterham P."/>
            <person name="Batzoglou S."/>
            <person name="Begun D."/>
            <person name="Bhutkar A."/>
            <person name="Blanco E."/>
            <person name="Bosak S.A."/>
            <person name="Bradley R.K."/>
            <person name="Brand A.D."/>
            <person name="Brent M.R."/>
            <person name="Brooks A.N."/>
            <person name="Brown R.H."/>
            <person name="Butlin R.K."/>
            <person name="Caggese C."/>
            <person name="Calvi B.R."/>
            <person name="Bernardo de Carvalho A."/>
            <person name="Caspi A."/>
            <person name="Castrezana S."/>
            <person name="Celniker S.E."/>
            <person name="Chang J.L."/>
            <person name="Chapple C."/>
            <person name="Chatterji S."/>
            <person name="Chinwalla A."/>
            <person name="Civetta A."/>
            <person name="Clifton S.W."/>
            <person name="Comeron J.M."/>
            <person name="Costello J.C."/>
            <person name="Coyne J.A."/>
            <person name="Daub J."/>
            <person name="David R.G."/>
            <person name="Delcher A.L."/>
            <person name="Delehaunty K."/>
            <person name="Do C.B."/>
            <person name="Ebling H."/>
            <person name="Edwards K."/>
            <person name="Eickbush T."/>
            <person name="Evans J.D."/>
            <person name="Filipski A."/>
            <person name="Findeiss S."/>
            <person name="Freyhult E."/>
            <person name="Fulton L."/>
            <person name="Fulton R."/>
            <person name="Garcia A.C."/>
            <person name="Gardiner A."/>
            <person name="Garfield D.A."/>
            <person name="Garvin B.E."/>
            <person name="Gibson G."/>
            <person name="Gilbert D."/>
            <person name="Gnerre S."/>
            <person name="Godfrey J."/>
            <person name="Good R."/>
            <person name="Gotea V."/>
            <person name="Gravely B."/>
            <person name="Greenberg A.J."/>
            <person name="Griffiths-Jones S."/>
            <person name="Gross S."/>
            <person name="Guigo R."/>
            <person name="Gustafson E.A."/>
            <person name="Haerty W."/>
            <person name="Hahn M.W."/>
            <person name="Halligan D.L."/>
            <person name="Halpern A.L."/>
            <person name="Halter G.M."/>
            <person name="Han M.V."/>
            <person name="Heger A."/>
            <person name="Hillier L."/>
            <person name="Hinrichs A.S."/>
            <person name="Holmes I."/>
            <person name="Hoskins R.A."/>
            <person name="Hubisz M.J."/>
            <person name="Hultmark D."/>
            <person name="Huntley M.A."/>
            <person name="Jaffe D.B."/>
            <person name="Jagadeeshan S."/>
            <person name="Jeck W.R."/>
            <person name="Johnson J."/>
            <person name="Jones C.D."/>
            <person name="Jordan W.C."/>
            <person name="Karpen G.H."/>
            <person name="Kataoka E."/>
            <person name="Keightley P.D."/>
            <person name="Kheradpour P."/>
            <person name="Kirkness E.F."/>
            <person name="Koerich L.B."/>
            <person name="Kristiansen K."/>
            <person name="Kudrna D."/>
            <person name="Kulathinal R.J."/>
            <person name="Kumar S."/>
            <person name="Kwok R."/>
            <person name="Lander E."/>
            <person name="Langley C.H."/>
            <person name="Lapoint R."/>
            <person name="Lazzaro B.P."/>
            <person name="Lee S.J."/>
            <person name="Levesque L."/>
            <person name="Li R."/>
            <person name="Lin C.F."/>
            <person name="Lin M.F."/>
            <person name="Lindblad-Toh K."/>
            <person name="Llopart A."/>
            <person name="Long M."/>
            <person name="Low L."/>
            <person name="Lozovsky E."/>
            <person name="Lu J."/>
            <person name="Luo M."/>
            <person name="Machado C.A."/>
            <person name="Makalowski W."/>
            <person name="Marzo M."/>
            <person name="Matsuda M."/>
            <person name="Matzkin L."/>
            <person name="McAllister B."/>
            <person name="McBride C.S."/>
            <person name="McKernan B."/>
            <person name="McKernan K."/>
            <person name="Mendez-Lago M."/>
            <person name="Minx P."/>
            <person name="Mollenhauer M.U."/>
            <person name="Montooth K."/>
            <person name="Mount S.M."/>
            <person name="Mu X."/>
            <person name="Myers E."/>
            <person name="Negre B."/>
            <person name="Newfeld S."/>
            <person name="Nielsen R."/>
            <person name="Noor M.A."/>
            <person name="O'Grady P."/>
            <person name="Pachter L."/>
            <person name="Papaceit M."/>
            <person name="Parisi M.J."/>
            <person name="Parisi M."/>
            <person name="Parts L."/>
            <person name="Pedersen J.S."/>
            <person name="Pesole G."/>
            <person name="Phillippy A.M."/>
            <person name="Ponting C.P."/>
            <person name="Pop M."/>
            <person name="Porcelli D."/>
            <person name="Powell J.R."/>
            <person name="Prohaska S."/>
            <person name="Pruitt K."/>
            <person name="Puig M."/>
            <person name="Quesneville H."/>
            <person name="Ram K.R."/>
            <person name="Rand D."/>
            <person name="Rasmussen M.D."/>
            <person name="Reed L.K."/>
            <person name="Reenan R."/>
            <person name="Reily A."/>
            <person name="Remington K.A."/>
            <person name="Rieger T.T."/>
            <person name="Ritchie M.G."/>
            <person name="Robin C."/>
            <person name="Rogers Y.H."/>
            <person name="Rohde C."/>
            <person name="Rozas J."/>
            <person name="Rubenfield M.J."/>
            <person name="Ruiz A."/>
            <person name="Russo S."/>
            <person name="Salzberg S.L."/>
            <person name="Sanchez-Gracia A."/>
            <person name="Saranga D.J."/>
            <person name="Sato H."/>
            <person name="Schaeffer S.W."/>
            <person name="Schatz M.C."/>
            <person name="Schlenke T."/>
            <person name="Schwartz R."/>
            <person name="Segarra C."/>
            <person name="Singh R.S."/>
            <person name="Sirot L."/>
            <person name="Sirota M."/>
            <person name="Sisneros N.B."/>
            <person name="Smith C.D."/>
            <person name="Smith T.F."/>
            <person name="Spieth J."/>
            <person name="Stage D.E."/>
            <person name="Stark A."/>
            <person name="Stephan W."/>
            <person name="Strausberg R.L."/>
            <person name="Strempel S."/>
            <person name="Sturgill D."/>
            <person name="Sutton G."/>
            <person name="Sutton G.G."/>
            <person name="Tao W."/>
            <person name="Teichmann S."/>
            <person name="Tobari Y.N."/>
            <person name="Tomimura Y."/>
            <person name="Tsolas J.M."/>
            <person name="Valente V.L."/>
            <person name="Venter E."/>
            <person name="Venter J.C."/>
            <person name="Vicario S."/>
            <person name="Vieira F.G."/>
            <person name="Vilella A.J."/>
            <person name="Villasante A."/>
            <person name="Walenz B."/>
            <person name="Wang J."/>
            <person name="Wasserman M."/>
            <person name="Watts T."/>
            <person name="Wilson D."/>
            <person name="Wilson R.K."/>
            <person name="Wing R.A."/>
            <person name="Wolfner M.F."/>
            <person name="Wong A."/>
            <person name="Wong G.K."/>
            <person name="Wu C.I."/>
            <person name="Wu G."/>
            <person name="Yamamoto D."/>
            <person name="Yang H.P."/>
            <person name="Yang S.P."/>
            <person name="Yorke J.A."/>
            <person name="Yoshida K."/>
            <person name="Zdobnov E."/>
            <person name="Zhang P."/>
            <person name="Zhang Y."/>
            <person name="Zimin A.V."/>
            <person name="Baldwin J."/>
            <person name="Abdouelleil A."/>
            <person name="Abdulkadir J."/>
            <person name="Abebe A."/>
            <person name="Abera B."/>
            <person name="Abreu J."/>
            <person name="Acer S.C."/>
            <person name="Aftuck L."/>
            <person name="Alexander A."/>
            <person name="An P."/>
            <person name="Anderson E."/>
            <person name="Anderson S."/>
            <person name="Arachi H."/>
            <person name="Azer M."/>
            <person name="Bachantsang P."/>
            <person name="Barry A."/>
            <person name="Bayul T."/>
            <person name="Berlin A."/>
            <person name="Bessette D."/>
            <person name="Bloom T."/>
            <person name="Blye J."/>
            <person name="Boguslavskiy L."/>
            <person name="Bonnet C."/>
            <person name="Boukhgalter B."/>
            <person name="Bourzgui I."/>
            <person name="Brown A."/>
            <person name="Cahill P."/>
            <person name="Channer S."/>
            <person name="Cheshatsang Y."/>
            <person name="Chuda L."/>
            <person name="Citroen M."/>
            <person name="Collymore A."/>
            <person name="Cooke P."/>
            <person name="Costello M."/>
            <person name="D'Aco K."/>
            <person name="Daza R."/>
            <person name="De Haan G."/>
            <person name="DeGray S."/>
            <person name="DeMaso C."/>
            <person name="Dhargay N."/>
            <person name="Dooley K."/>
            <person name="Dooley E."/>
            <person name="Doricent M."/>
            <person name="Dorje P."/>
            <person name="Dorjee K."/>
            <person name="Dupes A."/>
            <person name="Elong R."/>
            <person name="Falk J."/>
            <person name="Farina A."/>
            <person name="Faro S."/>
            <person name="Ferguson D."/>
            <person name="Fisher S."/>
            <person name="Foley C.D."/>
            <person name="Franke A."/>
            <person name="Friedrich D."/>
            <person name="Gadbois L."/>
            <person name="Gearin G."/>
            <person name="Gearin C.R."/>
            <person name="Giannoukos G."/>
            <person name="Goode T."/>
            <person name="Graham J."/>
            <person name="Grandbois E."/>
            <person name="Grewal S."/>
            <person name="Gyaltsen K."/>
            <person name="Hafez N."/>
            <person name="Hagos B."/>
            <person name="Hall J."/>
            <person name="Henson C."/>
            <person name="Hollinger A."/>
            <person name="Honan T."/>
            <person name="Huard M.D."/>
            <person name="Hughes L."/>
            <person name="Hurhula B."/>
            <person name="Husby M.E."/>
            <person name="Kamat A."/>
            <person name="Kanga B."/>
            <person name="Kashin S."/>
            <person name="Khazanovich D."/>
            <person name="Kisner P."/>
            <person name="Lance K."/>
            <person name="Lara M."/>
            <person name="Lee W."/>
            <person name="Lennon N."/>
            <person name="Letendre F."/>
            <person name="LeVine R."/>
            <person name="Lipovsky A."/>
            <person name="Liu X."/>
            <person name="Liu J."/>
            <person name="Liu S."/>
            <person name="Lokyitsang T."/>
            <person name="Lokyitsang Y."/>
            <person name="Lubonja R."/>
            <person name="Lui A."/>
            <person name="MacDonald P."/>
            <person name="Magnisalis V."/>
            <person name="Maru K."/>
            <person name="Matthews C."/>
            <person name="McCusker W."/>
            <person name="McDonough S."/>
            <person name="Mehta T."/>
            <person name="Meldrim J."/>
            <person name="Meneus L."/>
            <person name="Mihai O."/>
            <person name="Mihalev A."/>
            <person name="Mihova T."/>
            <person name="Mittelman R."/>
            <person name="Mlenga V."/>
            <person name="Montmayeur A."/>
            <person name="Mulrain L."/>
            <person name="Navidi A."/>
            <person name="Naylor J."/>
            <person name="Negash T."/>
            <person name="Nguyen T."/>
            <person name="Nguyen N."/>
            <person name="Nicol R."/>
            <person name="Norbu C."/>
            <person name="Norbu N."/>
            <person name="Novod N."/>
            <person name="O'Neill B."/>
            <person name="Osman S."/>
            <person name="Markiewicz E."/>
            <person name="Oyono O.L."/>
            <person name="Patti C."/>
            <person name="Phunkhang P."/>
            <person name="Pierre F."/>
            <person name="Priest M."/>
            <person name="Raghuraman S."/>
            <person name="Rege F."/>
            <person name="Reyes R."/>
            <person name="Rise C."/>
            <person name="Rogov P."/>
            <person name="Ross K."/>
            <person name="Ryan E."/>
            <person name="Settipalli S."/>
            <person name="Shea T."/>
            <person name="Sherpa N."/>
            <person name="Shi L."/>
            <person name="Shih D."/>
            <person name="Sparrow T."/>
            <person name="Spaulding J."/>
            <person name="Stalker J."/>
            <person name="Stange-Thomann N."/>
            <person name="Stavropoulos S."/>
            <person name="Stone C."/>
            <person name="Strader C."/>
            <person name="Tesfaye S."/>
            <person name="Thomson T."/>
            <person name="Thoulutsang Y."/>
            <person name="Thoulutsang D."/>
            <person name="Topham K."/>
            <person name="Topping I."/>
            <person name="Tsamla T."/>
            <person name="Vassiliev H."/>
            <person name="Vo A."/>
            <person name="Wangchuk T."/>
            <person name="Wangdi T."/>
            <person name="Weiand M."/>
            <person name="Wilkinson J."/>
            <person name="Wilson A."/>
            <person name="Yadav S."/>
            <person name="Young G."/>
            <person name="Yu Q."/>
            <person name="Zembek L."/>
            <person name="Zhong D."/>
            <person name="Zimmer A."/>
            <person name="Zwirko Z."/>
            <person name="Jaffe D.B."/>
            <person name="Alvarez P."/>
            <person name="Brockman W."/>
            <person name="Butler J."/>
            <person name="Chin C."/>
            <person name="Gnerre S."/>
            <person name="Grabherr M."/>
            <person name="Kleber M."/>
            <person name="Mauceli E."/>
            <person name="MacCallum I."/>
        </authorList>
    </citation>
    <scope>NUCLEOTIDE SEQUENCE [LARGE SCALE GENOMIC DNA]</scope>
    <source>
        <strain evidence="19">Tai18E2 / Tucson 14021-0261.01</strain>
    </source>
</reference>
<dbReference type="InterPro" id="IPR035764">
    <property type="entry name" value="SPRY2_RyR"/>
</dbReference>
<evidence type="ECO:0000313" key="18">
    <source>
        <dbReference type="EMBL" id="KRJ98404.1"/>
    </source>
</evidence>
<evidence type="ECO:0000256" key="2">
    <source>
        <dbReference type="ARBA" id="ARBA00022448"/>
    </source>
</evidence>
<dbReference type="CDD" id="cd12879">
    <property type="entry name" value="SPRY3_RyR"/>
    <property type="match status" value="1"/>
</dbReference>
<dbReference type="InterPro" id="IPR016093">
    <property type="entry name" value="MIR_motif"/>
</dbReference>
<keyword evidence="12" id="KW-1071">Ligand-gated ion channel</keyword>
<dbReference type="Gene3D" id="1.10.287.70">
    <property type="match status" value="1"/>
</dbReference>
<dbReference type="SUPFAM" id="SSF100909">
    <property type="entry name" value="IP3 receptor type 1 binding core, domain 2"/>
    <property type="match status" value="1"/>
</dbReference>
<reference evidence="18 19" key="2">
    <citation type="journal article" date="2007" name="PLoS Biol.">
        <title>Principles of genome evolution in the Drosophila melanogaster species group.</title>
        <authorList>
            <person name="Ranz J.M."/>
            <person name="Maurin D."/>
            <person name="Chan Y.S."/>
            <person name="von Grotthuss M."/>
            <person name="Hillier L.W."/>
            <person name="Roote J."/>
            <person name="Ashburner M."/>
            <person name="Bergman C.M."/>
        </authorList>
    </citation>
    <scope>NUCLEOTIDE SEQUENCE [LARGE SCALE GENOMIC DNA]</scope>
    <source>
        <strain evidence="19">Tai18E2 / Tucson 14021-0261.01</strain>
    </source>
</reference>
<dbReference type="Pfam" id="PF06459">
    <property type="entry name" value="RR_TM4-6"/>
    <property type="match status" value="1"/>
</dbReference>
<feature type="compositionally biased region" description="Basic and acidic residues" evidence="14">
    <location>
        <begin position="1446"/>
        <end position="1456"/>
    </location>
</feature>
<feature type="compositionally biased region" description="Polar residues" evidence="14">
    <location>
        <begin position="1505"/>
        <end position="1516"/>
    </location>
</feature>
<feature type="transmembrane region" description="Helical" evidence="15">
    <location>
        <begin position="4469"/>
        <end position="4489"/>
    </location>
</feature>
<dbReference type="GO" id="GO:0042383">
    <property type="term" value="C:sarcolemma"/>
    <property type="evidence" value="ECO:0007669"/>
    <property type="project" value="TreeGrafter"/>
</dbReference>
<feature type="region of interest" description="Disordered" evidence="14">
    <location>
        <begin position="4700"/>
        <end position="4724"/>
    </location>
</feature>
<dbReference type="InterPro" id="IPR001870">
    <property type="entry name" value="B30.2/SPRY"/>
</dbReference>
<dbReference type="OrthoDB" id="300855at2759"/>
<dbReference type="Gene3D" id="2.80.10.50">
    <property type="match status" value="2"/>
</dbReference>
<keyword evidence="5 15" id="KW-0812">Transmembrane</keyword>
<dbReference type="Pfam" id="PF02815">
    <property type="entry name" value="MIR"/>
    <property type="match status" value="1"/>
</dbReference>
<organism evidence="18 19">
    <name type="scientific">Drosophila yakuba</name>
    <name type="common">Fruit fly</name>
    <dbReference type="NCBI Taxonomy" id="7245"/>
    <lineage>
        <taxon>Eukaryota</taxon>
        <taxon>Metazoa</taxon>
        <taxon>Ecdysozoa</taxon>
        <taxon>Arthropoda</taxon>
        <taxon>Hexapoda</taxon>
        <taxon>Insecta</taxon>
        <taxon>Pterygota</taxon>
        <taxon>Neoptera</taxon>
        <taxon>Endopterygota</taxon>
        <taxon>Diptera</taxon>
        <taxon>Brachycera</taxon>
        <taxon>Muscomorpha</taxon>
        <taxon>Ephydroidea</taxon>
        <taxon>Drosophilidae</taxon>
        <taxon>Drosophila</taxon>
        <taxon>Sophophora</taxon>
    </lineage>
</organism>
<dbReference type="Pfam" id="PF08454">
    <property type="entry name" value="RIH_assoc"/>
    <property type="match status" value="1"/>
</dbReference>
<feature type="domain" description="B30.2/SPRY" evidence="16">
    <location>
        <begin position="1036"/>
        <end position="1221"/>
    </location>
</feature>
<feature type="compositionally biased region" description="Gly residues" evidence="14">
    <location>
        <begin position="4700"/>
        <end position="4720"/>
    </location>
</feature>
<dbReference type="GO" id="GO:0034704">
    <property type="term" value="C:calcium channel complex"/>
    <property type="evidence" value="ECO:0007669"/>
    <property type="project" value="TreeGrafter"/>
</dbReference>
<dbReference type="FunFam" id="2.60.120.920:FF:000003">
    <property type="entry name" value="ryanodine receptor isoform X2"/>
    <property type="match status" value="1"/>
</dbReference>
<keyword evidence="13" id="KW-0407">Ion channel</keyword>
<protein>
    <submittedName>
        <fullName evidence="18">Uncharacterized protein, isoform M</fullName>
    </submittedName>
</protein>
<evidence type="ECO:0000256" key="4">
    <source>
        <dbReference type="ARBA" id="ARBA00022673"/>
    </source>
</evidence>
<dbReference type="FunFam" id="1.10.287.70:FF:000017">
    <property type="entry name" value="ryanodine receptor isoform X2"/>
    <property type="match status" value="1"/>
</dbReference>